<reference evidence="13 14" key="1">
    <citation type="journal article" date="2018" name="Mol. Biol. Evol.">
        <title>Broad Genomic Sampling Reveals a Smut Pathogenic Ancestry of the Fungal Clade Ustilaginomycotina.</title>
        <authorList>
            <person name="Kijpornyongpan T."/>
            <person name="Mondo S.J."/>
            <person name="Barry K."/>
            <person name="Sandor L."/>
            <person name="Lee J."/>
            <person name="Lipzen A."/>
            <person name="Pangilinan J."/>
            <person name="LaButti K."/>
            <person name="Hainaut M."/>
            <person name="Henrissat B."/>
            <person name="Grigoriev I.V."/>
            <person name="Spatafora J.W."/>
            <person name="Aime M.C."/>
        </authorList>
    </citation>
    <scope>NUCLEOTIDE SEQUENCE [LARGE SCALE GENOMIC DNA]</scope>
    <source>
        <strain evidence="13 14">MCA 4718</strain>
    </source>
</reference>
<keyword evidence="14" id="KW-1185">Reference proteome</keyword>
<evidence type="ECO:0000256" key="11">
    <source>
        <dbReference type="SAM" id="MobiDB-lite"/>
    </source>
</evidence>
<dbReference type="GO" id="GO:0008270">
    <property type="term" value="F:zinc ion binding"/>
    <property type="evidence" value="ECO:0007669"/>
    <property type="project" value="UniProtKB-KW"/>
</dbReference>
<keyword evidence="8" id="KW-0539">Nucleus</keyword>
<sequence>MGRIRHKRTHHARRDVSRAARTRARNLDFDQVHANLHDASKRSELENPTELDVDKPGLGVYYCIECDRHFPRAEDREVHWKSKLHKRKAKKVREELPYTQEEADRGAGVGVDRGER</sequence>
<dbReference type="PROSITE" id="PS00028">
    <property type="entry name" value="ZINC_FINGER_C2H2_1"/>
    <property type="match status" value="1"/>
</dbReference>
<dbReference type="InterPro" id="IPR013087">
    <property type="entry name" value="Znf_C2H2_type"/>
</dbReference>
<evidence type="ECO:0000256" key="4">
    <source>
        <dbReference type="ARBA" id="ARBA00022517"/>
    </source>
</evidence>
<proteinExistence type="inferred from homology"/>
<dbReference type="AlphaFoldDB" id="A0A316U8C0"/>
<dbReference type="PROSITE" id="PS50157">
    <property type="entry name" value="ZINC_FINGER_C2H2_2"/>
    <property type="match status" value="1"/>
</dbReference>
<dbReference type="InterPro" id="IPR051879">
    <property type="entry name" value="C2H2-ZF_Maturation_Protein"/>
</dbReference>
<protein>
    <recommendedName>
        <fullName evidence="12">C2H2-type domain-containing protein</fullName>
    </recommendedName>
</protein>
<evidence type="ECO:0000256" key="8">
    <source>
        <dbReference type="ARBA" id="ARBA00023242"/>
    </source>
</evidence>
<name>A0A316U8C0_9BASI</name>
<dbReference type="SUPFAM" id="SSF57667">
    <property type="entry name" value="beta-beta-alpha zinc fingers"/>
    <property type="match status" value="1"/>
</dbReference>
<evidence type="ECO:0000256" key="2">
    <source>
        <dbReference type="ARBA" id="ARBA00004496"/>
    </source>
</evidence>
<dbReference type="Proteomes" id="UP000245942">
    <property type="component" value="Unassembled WGS sequence"/>
</dbReference>
<keyword evidence="4" id="KW-0690">Ribosome biogenesis</keyword>
<evidence type="ECO:0000256" key="6">
    <source>
        <dbReference type="ARBA" id="ARBA00022771"/>
    </source>
</evidence>
<evidence type="ECO:0000256" key="1">
    <source>
        <dbReference type="ARBA" id="ARBA00004123"/>
    </source>
</evidence>
<dbReference type="Pfam" id="PF12171">
    <property type="entry name" value="zf-C2H2_jaz"/>
    <property type="match status" value="1"/>
</dbReference>
<feature type="region of interest" description="Disordered" evidence="11">
    <location>
        <begin position="1"/>
        <end position="22"/>
    </location>
</feature>
<evidence type="ECO:0000256" key="5">
    <source>
        <dbReference type="ARBA" id="ARBA00022723"/>
    </source>
</evidence>
<gene>
    <name evidence="13" type="ORF">BCV69DRAFT_232986</name>
</gene>
<feature type="compositionally biased region" description="Basic residues" evidence="11">
    <location>
        <begin position="1"/>
        <end position="13"/>
    </location>
</feature>
<dbReference type="OrthoDB" id="24683at2759"/>
<evidence type="ECO:0000256" key="7">
    <source>
        <dbReference type="ARBA" id="ARBA00022833"/>
    </source>
</evidence>
<feature type="compositionally biased region" description="Gly residues" evidence="11">
    <location>
        <begin position="107"/>
        <end position="116"/>
    </location>
</feature>
<evidence type="ECO:0000256" key="3">
    <source>
        <dbReference type="ARBA" id="ARBA00022490"/>
    </source>
</evidence>
<keyword evidence="7" id="KW-0862">Zinc</keyword>
<keyword evidence="5" id="KW-0479">Metal-binding</keyword>
<dbReference type="GO" id="GO:0043021">
    <property type="term" value="F:ribonucleoprotein complex binding"/>
    <property type="evidence" value="ECO:0007669"/>
    <property type="project" value="UniProtKB-ARBA"/>
</dbReference>
<dbReference type="InterPro" id="IPR022755">
    <property type="entry name" value="Znf_C2H2_jaz"/>
</dbReference>
<feature type="non-terminal residue" evidence="13">
    <location>
        <position position="116"/>
    </location>
</feature>
<dbReference type="STRING" id="1684307.A0A316U8C0"/>
<dbReference type="InterPro" id="IPR036236">
    <property type="entry name" value="Znf_C2H2_sf"/>
</dbReference>
<organism evidence="13 14">
    <name type="scientific">Pseudomicrostroma glucosiphilum</name>
    <dbReference type="NCBI Taxonomy" id="1684307"/>
    <lineage>
        <taxon>Eukaryota</taxon>
        <taxon>Fungi</taxon>
        <taxon>Dikarya</taxon>
        <taxon>Basidiomycota</taxon>
        <taxon>Ustilaginomycotina</taxon>
        <taxon>Exobasidiomycetes</taxon>
        <taxon>Microstromatales</taxon>
        <taxon>Microstromatales incertae sedis</taxon>
        <taxon>Pseudomicrostroma</taxon>
    </lineage>
</organism>
<evidence type="ECO:0000256" key="10">
    <source>
        <dbReference type="PROSITE-ProRule" id="PRU00042"/>
    </source>
</evidence>
<feature type="domain" description="C2H2-type" evidence="12">
    <location>
        <begin position="61"/>
        <end position="90"/>
    </location>
</feature>
<comment type="subcellular location">
    <subcellularLocation>
        <location evidence="2">Cytoplasm</location>
    </subcellularLocation>
    <subcellularLocation>
        <location evidence="1">Nucleus</location>
    </subcellularLocation>
</comment>
<feature type="region of interest" description="Disordered" evidence="11">
    <location>
        <begin position="85"/>
        <end position="116"/>
    </location>
</feature>
<dbReference type="GO" id="GO:0005634">
    <property type="term" value="C:nucleus"/>
    <property type="evidence" value="ECO:0007669"/>
    <property type="project" value="UniProtKB-SubCell"/>
</dbReference>
<evidence type="ECO:0000259" key="12">
    <source>
        <dbReference type="PROSITE" id="PS50157"/>
    </source>
</evidence>
<dbReference type="RefSeq" id="XP_025348619.1">
    <property type="nucleotide sequence ID" value="XM_025489853.1"/>
</dbReference>
<dbReference type="GO" id="GO:0042254">
    <property type="term" value="P:ribosome biogenesis"/>
    <property type="evidence" value="ECO:0007669"/>
    <property type="project" value="UniProtKB-KW"/>
</dbReference>
<keyword evidence="6 10" id="KW-0863">Zinc-finger</keyword>
<dbReference type="EMBL" id="KZ819325">
    <property type="protein sequence ID" value="PWN21459.1"/>
    <property type="molecule type" value="Genomic_DNA"/>
</dbReference>
<evidence type="ECO:0000313" key="13">
    <source>
        <dbReference type="EMBL" id="PWN21459.1"/>
    </source>
</evidence>
<dbReference type="Gene3D" id="3.30.160.60">
    <property type="entry name" value="Classic Zinc Finger"/>
    <property type="match status" value="1"/>
</dbReference>
<evidence type="ECO:0000313" key="14">
    <source>
        <dbReference type="Proteomes" id="UP000245942"/>
    </source>
</evidence>
<keyword evidence="3" id="KW-0963">Cytoplasm</keyword>
<dbReference type="PANTHER" id="PTHR46095:SF1">
    <property type="entry name" value="ZINC FINGER PROTEIN 593"/>
    <property type="match status" value="1"/>
</dbReference>
<dbReference type="FunFam" id="3.30.160.60:FF:000299">
    <property type="entry name" value="Zinc finger protein 593"/>
    <property type="match status" value="1"/>
</dbReference>
<dbReference type="GO" id="GO:0005737">
    <property type="term" value="C:cytoplasm"/>
    <property type="evidence" value="ECO:0007669"/>
    <property type="project" value="UniProtKB-SubCell"/>
</dbReference>
<accession>A0A316U8C0</accession>
<dbReference type="PANTHER" id="PTHR46095">
    <property type="entry name" value="ZINC FINGER PROTEIN 593"/>
    <property type="match status" value="1"/>
</dbReference>
<comment type="similarity">
    <text evidence="9">Belongs to the ZNF593/BUD20 C2H2-type zinc-finger protein family.</text>
</comment>
<dbReference type="GeneID" id="37011587"/>
<evidence type="ECO:0000256" key="9">
    <source>
        <dbReference type="ARBA" id="ARBA00038064"/>
    </source>
</evidence>